<dbReference type="GO" id="GO:0004333">
    <property type="term" value="F:fumarate hydratase activity"/>
    <property type="evidence" value="ECO:0007669"/>
    <property type="project" value="UniProtKB-EC"/>
</dbReference>
<dbReference type="PRINTS" id="PR00149">
    <property type="entry name" value="FUMRATELYASE"/>
</dbReference>
<reference evidence="7 8" key="1">
    <citation type="submission" date="2014-03" db="EMBL/GenBank/DDBJ databases">
        <title>Draft genome of the hookworm Oesophagostomum dentatum.</title>
        <authorList>
            <person name="Mitreva M."/>
        </authorList>
    </citation>
    <scope>NUCLEOTIDE SEQUENCE [LARGE SCALE GENOMIC DNA]</scope>
    <source>
        <strain evidence="7 8">OD-Hann</strain>
    </source>
</reference>
<evidence type="ECO:0000313" key="8">
    <source>
        <dbReference type="Proteomes" id="UP000053660"/>
    </source>
</evidence>
<dbReference type="InterPro" id="IPR005677">
    <property type="entry name" value="Fum_hydII"/>
</dbReference>
<comment type="similarity">
    <text evidence="1">Belongs to the class-II fumarase/aspartase family. Fumarase subfamily.</text>
</comment>
<dbReference type="Gene3D" id="1.20.200.10">
    <property type="entry name" value="Fumarase/aspartase (Central domain)"/>
    <property type="match status" value="1"/>
</dbReference>
<dbReference type="EC" id="4.2.1.2" evidence="2"/>
<evidence type="ECO:0000256" key="4">
    <source>
        <dbReference type="SAM" id="MobiDB-lite"/>
    </source>
</evidence>
<protein>
    <recommendedName>
        <fullName evidence="2">fumarate hydratase</fullName>
        <ecNumber evidence="2">4.2.1.2</ecNumber>
    </recommendedName>
</protein>
<feature type="domain" description="Fumarase C C-terminal" evidence="6">
    <location>
        <begin position="280"/>
        <end position="332"/>
    </location>
</feature>
<keyword evidence="8" id="KW-1185">Reference proteome</keyword>
<dbReference type="InterPro" id="IPR020557">
    <property type="entry name" value="Fumarate_lyase_CS"/>
</dbReference>
<dbReference type="UniPathway" id="UPA00223">
    <property type="reaction ID" value="UER01007"/>
</dbReference>
<dbReference type="InterPro" id="IPR022761">
    <property type="entry name" value="Fumarate_lyase_N"/>
</dbReference>
<dbReference type="PANTHER" id="PTHR11444">
    <property type="entry name" value="ASPARTATEAMMONIA/ARGININOSUCCINATE/ADENYLOSUCCINATE LYASE"/>
    <property type="match status" value="1"/>
</dbReference>
<evidence type="ECO:0000256" key="3">
    <source>
        <dbReference type="ARBA" id="ARBA00023239"/>
    </source>
</evidence>
<dbReference type="Proteomes" id="UP000053660">
    <property type="component" value="Unassembled WGS sequence"/>
</dbReference>
<name>A0A0B1S8Q3_OESDE</name>
<dbReference type="Gene3D" id="1.10.40.30">
    <property type="entry name" value="Fumarase/aspartase (C-terminal domain)"/>
    <property type="match status" value="1"/>
</dbReference>
<proteinExistence type="inferred from homology"/>
<dbReference type="Pfam" id="PF00206">
    <property type="entry name" value="Lyase_1"/>
    <property type="match status" value="1"/>
</dbReference>
<evidence type="ECO:0000259" key="5">
    <source>
        <dbReference type="Pfam" id="PF00206"/>
    </source>
</evidence>
<gene>
    <name evidence="7" type="ORF">OESDEN_20416</name>
</gene>
<dbReference type="GO" id="GO:0005739">
    <property type="term" value="C:mitochondrion"/>
    <property type="evidence" value="ECO:0007669"/>
    <property type="project" value="TreeGrafter"/>
</dbReference>
<dbReference type="OrthoDB" id="1738025at2759"/>
<dbReference type="SUPFAM" id="SSF48557">
    <property type="entry name" value="L-aspartase-like"/>
    <property type="match status" value="1"/>
</dbReference>
<evidence type="ECO:0000256" key="2">
    <source>
        <dbReference type="ARBA" id="ARBA00012921"/>
    </source>
</evidence>
<dbReference type="FunFam" id="1.20.200.10:FF:000001">
    <property type="entry name" value="Fumarate hydratase, mitochondrial"/>
    <property type="match status" value="1"/>
</dbReference>
<keyword evidence="3" id="KW-0456">Lyase</keyword>
<dbReference type="PANTHER" id="PTHR11444:SF1">
    <property type="entry name" value="FUMARATE HYDRATASE, MITOCHONDRIAL"/>
    <property type="match status" value="1"/>
</dbReference>
<dbReference type="EMBL" id="KN602611">
    <property type="protein sequence ID" value="KHJ79922.1"/>
    <property type="molecule type" value="Genomic_DNA"/>
</dbReference>
<dbReference type="PRINTS" id="PR00145">
    <property type="entry name" value="ARGSUCLYASE"/>
</dbReference>
<dbReference type="InterPro" id="IPR018951">
    <property type="entry name" value="Fumarase_C_C"/>
</dbReference>
<dbReference type="Pfam" id="PF10415">
    <property type="entry name" value="FumaraseC_C"/>
    <property type="match status" value="1"/>
</dbReference>
<feature type="domain" description="Fumarate lyase N-terminal" evidence="5">
    <location>
        <begin position="10"/>
        <end position="216"/>
    </location>
</feature>
<dbReference type="GO" id="GO:0006106">
    <property type="term" value="P:fumarate metabolic process"/>
    <property type="evidence" value="ECO:0007669"/>
    <property type="project" value="InterPro"/>
</dbReference>
<dbReference type="FunFam" id="1.10.40.30:FF:000002">
    <property type="entry name" value="Fumarate hydratase class II"/>
    <property type="match status" value="1"/>
</dbReference>
<sequence length="335" mass="36330">MHGGQLGSKNPVHPNDHVNMGQSTNDTFPSAMNIALALEIKDRLFPALENLQKSLEAKSKEFKDIVKIGRTHTQDAAPLTLGQEFSGYVQQIKNAIERIRLTLPHLYELPIGGTAVGTGLTAHKGIVAELTGIPFTHSPNLFEGIANHDSFVEVHGAFNALAASLFKISNDIRFLGSGPRCGLEELTLPQNEPGSSIMPGKVNPAQCDALTMVCAQMAVTLGGANGHFELNVCTPLMTKTMMQSVRLLSDIAVSFKVNCVDGIVANKDRINKVVQESLMLVTVLKEHIGYDKSCQIARAAYKNGTTLKEEAVKLGFVSATQLDEWVRPEKMVEPM</sequence>
<dbReference type="GO" id="GO:0006108">
    <property type="term" value="P:malate metabolic process"/>
    <property type="evidence" value="ECO:0007669"/>
    <property type="project" value="TreeGrafter"/>
</dbReference>
<dbReference type="AlphaFoldDB" id="A0A0B1S8Q3"/>
<evidence type="ECO:0000259" key="6">
    <source>
        <dbReference type="Pfam" id="PF10415"/>
    </source>
</evidence>
<feature type="region of interest" description="Disordered" evidence="4">
    <location>
        <begin position="1"/>
        <end position="25"/>
    </location>
</feature>
<evidence type="ECO:0000256" key="1">
    <source>
        <dbReference type="ARBA" id="ARBA00009084"/>
    </source>
</evidence>
<dbReference type="InterPro" id="IPR008948">
    <property type="entry name" value="L-Aspartase-like"/>
</dbReference>
<organism evidence="7 8">
    <name type="scientific">Oesophagostomum dentatum</name>
    <name type="common">Nodular worm</name>
    <dbReference type="NCBI Taxonomy" id="61180"/>
    <lineage>
        <taxon>Eukaryota</taxon>
        <taxon>Metazoa</taxon>
        <taxon>Ecdysozoa</taxon>
        <taxon>Nematoda</taxon>
        <taxon>Chromadorea</taxon>
        <taxon>Rhabditida</taxon>
        <taxon>Rhabditina</taxon>
        <taxon>Rhabditomorpha</taxon>
        <taxon>Strongyloidea</taxon>
        <taxon>Strongylidae</taxon>
        <taxon>Oesophagostomum</taxon>
    </lineage>
</organism>
<accession>A0A0B1S8Q3</accession>
<evidence type="ECO:0000313" key="7">
    <source>
        <dbReference type="EMBL" id="KHJ79922.1"/>
    </source>
</evidence>
<dbReference type="PROSITE" id="PS00163">
    <property type="entry name" value="FUMARATE_LYASES"/>
    <property type="match status" value="1"/>
</dbReference>
<dbReference type="InterPro" id="IPR000362">
    <property type="entry name" value="Fumarate_lyase_fam"/>
</dbReference>
<dbReference type="GO" id="GO:0006099">
    <property type="term" value="P:tricarboxylic acid cycle"/>
    <property type="evidence" value="ECO:0007669"/>
    <property type="project" value="UniProtKB-UniPathway"/>
</dbReference>